<evidence type="ECO:0000256" key="9">
    <source>
        <dbReference type="ARBA" id="ARBA00077143"/>
    </source>
</evidence>
<dbReference type="GO" id="GO:0160104">
    <property type="term" value="F:tRNA (guanine(26)-N2)-dimethyltransferase activity"/>
    <property type="evidence" value="ECO:0007669"/>
    <property type="project" value="UniProtKB-EC"/>
</dbReference>
<reference evidence="14" key="1">
    <citation type="journal article" date="2023" name="Mol. Phylogenet. Evol.">
        <title>Genome-scale phylogeny and comparative genomics of the fungal order Sordariales.</title>
        <authorList>
            <person name="Hensen N."/>
            <person name="Bonometti L."/>
            <person name="Westerberg I."/>
            <person name="Brannstrom I.O."/>
            <person name="Guillou S."/>
            <person name="Cros-Aarteil S."/>
            <person name="Calhoun S."/>
            <person name="Haridas S."/>
            <person name="Kuo A."/>
            <person name="Mondo S."/>
            <person name="Pangilinan J."/>
            <person name="Riley R."/>
            <person name="LaButti K."/>
            <person name="Andreopoulos B."/>
            <person name="Lipzen A."/>
            <person name="Chen C."/>
            <person name="Yan M."/>
            <person name="Daum C."/>
            <person name="Ng V."/>
            <person name="Clum A."/>
            <person name="Steindorff A."/>
            <person name="Ohm R.A."/>
            <person name="Martin F."/>
            <person name="Silar P."/>
            <person name="Natvig D.O."/>
            <person name="Lalanne C."/>
            <person name="Gautier V."/>
            <person name="Ament-Velasquez S.L."/>
            <person name="Kruys A."/>
            <person name="Hutchinson M.I."/>
            <person name="Powell A.J."/>
            <person name="Barry K."/>
            <person name="Miller A.N."/>
            <person name="Grigoriev I.V."/>
            <person name="Debuchy R."/>
            <person name="Gladieux P."/>
            <person name="Hiltunen Thoren M."/>
            <person name="Johannesson H."/>
        </authorList>
    </citation>
    <scope>NUCLEOTIDE SEQUENCE</scope>
    <source>
        <strain evidence="14">CBS 141.50</strain>
    </source>
</reference>
<dbReference type="SUPFAM" id="SSF53335">
    <property type="entry name" value="S-adenosyl-L-methionine-dependent methyltransferases"/>
    <property type="match status" value="1"/>
</dbReference>
<dbReference type="GO" id="GO:0000049">
    <property type="term" value="F:tRNA binding"/>
    <property type="evidence" value="ECO:0007669"/>
    <property type="project" value="UniProtKB-UniRule"/>
</dbReference>
<keyword evidence="15" id="KW-1185">Reference proteome</keyword>
<dbReference type="Proteomes" id="UP001302676">
    <property type="component" value="Unassembled WGS sequence"/>
</dbReference>
<dbReference type="InterPro" id="IPR002905">
    <property type="entry name" value="Trm1"/>
</dbReference>
<feature type="compositionally biased region" description="Basic and acidic residues" evidence="13">
    <location>
        <begin position="109"/>
        <end position="118"/>
    </location>
</feature>
<dbReference type="Gene3D" id="3.40.50.150">
    <property type="entry name" value="Vaccinia Virus protein VP39"/>
    <property type="match status" value="1"/>
</dbReference>
<accession>A0AAN6ZNA2</accession>
<feature type="compositionally biased region" description="Acidic residues" evidence="13">
    <location>
        <begin position="135"/>
        <end position="144"/>
    </location>
</feature>
<evidence type="ECO:0000256" key="13">
    <source>
        <dbReference type="SAM" id="MobiDB-lite"/>
    </source>
</evidence>
<dbReference type="InterPro" id="IPR029063">
    <property type="entry name" value="SAM-dependent_MTases_sf"/>
</dbReference>
<comment type="similarity">
    <text evidence="12">Belongs to the class I-like SAM-binding methyltransferase superfamily. Trm1 family.</text>
</comment>
<feature type="region of interest" description="Disordered" evidence="13">
    <location>
        <begin position="87"/>
        <end position="161"/>
    </location>
</feature>
<name>A0AAN6ZNA2_9PEZI</name>
<feature type="region of interest" description="Disordered" evidence="13">
    <location>
        <begin position="675"/>
        <end position="697"/>
    </location>
</feature>
<keyword evidence="2 12" id="KW-0489">Methyltransferase</keyword>
<dbReference type="InterPro" id="IPR042296">
    <property type="entry name" value="tRNA_met_Trm1_C"/>
</dbReference>
<proteinExistence type="inferred from homology"/>
<sequence length="697" mass="76553">MSDTVHDLSTAPAEGQRITHNNVVYTTIKEGLAYILVPEDSAKDGQTAQQVFYNPIQQFNRDLTILAMNAYGKDRIEQKQTASIARAGKIEKKRKRRGPAQNEQPQPERPTKSAKLDDGTQSADVQADAAKPDVPEEQEPETAAEGENHPEGTDGARPDAEAATEIHAEADTEVLVSDGAAAKNEPKTSFTILDALSASGLRALRYAHEIPFASSITANDILKTAAQAIERNAIHNRVPDKIKVSVDDATAHMYDVLVKDLRRTTLGRNKTGPSEKYDIIDLDPYGSAAPFLDAAVQAVRDDGGLLCVTCTDSGIWASNGYPEKCYSLYGGIPIKGWYSHEVGIRLILHAIETSAGRYGLAMEPLLSLSVDFYSRVFVRLWKSPSMVKFQGGKNMIVYSCGMGCGAWTTQFLMKNKEAPNKKGDGTFFKHGFTRAPTAGTSCEHCGSVMHLAGPMYAGRIHSPEFVKKVISEAEAASPEVYGTRERIRGMLQTALEEFIPSREEMEAESKEAGDQSKKIKKTFTEAQVAAVDPYPFYFHPAHVSGTLHCASPPENALRGALIGLGYRVTRSHCKPGSMKTDAPWSIIWHVFREWVRQKAPVKEENIKPGSVAYRLLGLGKKAEEAAPETQNGGEGSNITEAQGATKEASECLKDGHETLKEVVFDEQLGRHQERKKYVRYQMNPRENWGPMNRAKGK</sequence>
<comment type="caution">
    <text evidence="14">The sequence shown here is derived from an EMBL/GenBank/DDBJ whole genome shotgun (WGS) entry which is preliminary data.</text>
</comment>
<evidence type="ECO:0000256" key="8">
    <source>
        <dbReference type="ARBA" id="ARBA00051897"/>
    </source>
</evidence>
<gene>
    <name evidence="14" type="ORF">C8A04DRAFT_29021</name>
</gene>
<feature type="compositionally biased region" description="Polar residues" evidence="13">
    <location>
        <begin position="628"/>
        <end position="642"/>
    </location>
</feature>
<keyword evidence="6 12" id="KW-0694">RNA-binding</keyword>
<evidence type="ECO:0000256" key="6">
    <source>
        <dbReference type="ARBA" id="ARBA00022884"/>
    </source>
</evidence>
<evidence type="ECO:0000313" key="14">
    <source>
        <dbReference type="EMBL" id="KAK4143376.1"/>
    </source>
</evidence>
<dbReference type="PANTHER" id="PTHR10631">
    <property type="entry name" value="N 2 ,N 2 -DIMETHYLGUANOSINE TRNA METHYLTRANSFERASE"/>
    <property type="match status" value="1"/>
</dbReference>
<keyword evidence="5 12" id="KW-0819">tRNA processing</keyword>
<evidence type="ECO:0000256" key="5">
    <source>
        <dbReference type="ARBA" id="ARBA00022694"/>
    </source>
</evidence>
<feature type="region of interest" description="Disordered" evidence="13">
    <location>
        <begin position="624"/>
        <end position="652"/>
    </location>
</feature>
<dbReference type="FunFam" id="3.40.50.150:FF:000051">
    <property type="entry name" value="tRNA (guanine(26)-N(2))-dimethyltransferase"/>
    <property type="match status" value="1"/>
</dbReference>
<evidence type="ECO:0000256" key="12">
    <source>
        <dbReference type="PROSITE-ProRule" id="PRU00958"/>
    </source>
</evidence>
<dbReference type="RefSeq" id="XP_062636747.1">
    <property type="nucleotide sequence ID" value="XM_062780857.1"/>
</dbReference>
<evidence type="ECO:0000256" key="3">
    <source>
        <dbReference type="ARBA" id="ARBA00022679"/>
    </source>
</evidence>
<dbReference type="Pfam" id="PF02005">
    <property type="entry name" value="TRM"/>
    <property type="match status" value="2"/>
</dbReference>
<dbReference type="FunFam" id="3.30.56.70:FF:000001">
    <property type="entry name" value="tRNA (guanine(26)-N(2))-dimethyltransferase"/>
    <property type="match status" value="1"/>
</dbReference>
<dbReference type="GO" id="GO:0002940">
    <property type="term" value="P:tRNA N2-guanine methylation"/>
    <property type="evidence" value="ECO:0007669"/>
    <property type="project" value="TreeGrafter"/>
</dbReference>
<comment type="catalytic activity">
    <reaction evidence="8">
        <text>guanosine(26) in tRNA + 2 S-adenosyl-L-methionine = N(2)-dimethylguanosine(26) in tRNA + 2 S-adenosyl-L-homocysteine + 2 H(+)</text>
        <dbReference type="Rhea" id="RHEA:43140"/>
        <dbReference type="Rhea" id="RHEA-COMP:10359"/>
        <dbReference type="Rhea" id="RHEA-COMP:10360"/>
        <dbReference type="ChEBI" id="CHEBI:15378"/>
        <dbReference type="ChEBI" id="CHEBI:57856"/>
        <dbReference type="ChEBI" id="CHEBI:59789"/>
        <dbReference type="ChEBI" id="CHEBI:74269"/>
        <dbReference type="ChEBI" id="CHEBI:74513"/>
        <dbReference type="EC" id="2.1.1.216"/>
    </reaction>
</comment>
<evidence type="ECO:0000256" key="2">
    <source>
        <dbReference type="ARBA" id="ARBA00022603"/>
    </source>
</evidence>
<dbReference type="EC" id="2.1.1.216" evidence="7"/>
<feature type="compositionally biased region" description="Basic and acidic residues" evidence="13">
    <location>
        <begin position="146"/>
        <end position="161"/>
    </location>
</feature>
<dbReference type="AlphaFoldDB" id="A0AAN6ZNA2"/>
<dbReference type="Gene3D" id="3.30.56.70">
    <property type="entry name" value="N2,N2-dimethylguanosine tRNA methyltransferase, C-terminal domain"/>
    <property type="match status" value="1"/>
</dbReference>
<evidence type="ECO:0000256" key="11">
    <source>
        <dbReference type="ARBA" id="ARBA00083299"/>
    </source>
</evidence>
<dbReference type="PROSITE" id="PS51626">
    <property type="entry name" value="SAM_MT_TRM1"/>
    <property type="match status" value="1"/>
</dbReference>
<dbReference type="GO" id="GO:0005634">
    <property type="term" value="C:nucleus"/>
    <property type="evidence" value="ECO:0007669"/>
    <property type="project" value="TreeGrafter"/>
</dbReference>
<evidence type="ECO:0000256" key="1">
    <source>
        <dbReference type="ARBA" id="ARBA00022555"/>
    </source>
</evidence>
<keyword evidence="4 12" id="KW-0949">S-adenosyl-L-methionine</keyword>
<dbReference type="GeneID" id="87817470"/>
<keyword evidence="1 12" id="KW-0820">tRNA-binding</keyword>
<evidence type="ECO:0000256" key="10">
    <source>
        <dbReference type="ARBA" id="ARBA00082896"/>
    </source>
</evidence>
<keyword evidence="3 12" id="KW-0808">Transferase</keyword>
<organism evidence="14 15">
    <name type="scientific">Dichotomopilus funicola</name>
    <dbReference type="NCBI Taxonomy" id="1934379"/>
    <lineage>
        <taxon>Eukaryota</taxon>
        <taxon>Fungi</taxon>
        <taxon>Dikarya</taxon>
        <taxon>Ascomycota</taxon>
        <taxon>Pezizomycotina</taxon>
        <taxon>Sordariomycetes</taxon>
        <taxon>Sordariomycetidae</taxon>
        <taxon>Sordariales</taxon>
        <taxon>Chaetomiaceae</taxon>
        <taxon>Dichotomopilus</taxon>
    </lineage>
</organism>
<protein>
    <recommendedName>
        <fullName evidence="7">tRNA (guanine(26)-N(2))-dimethyltransferase</fullName>
        <ecNumber evidence="7">2.1.1.216</ecNumber>
    </recommendedName>
    <alternativeName>
        <fullName evidence="10">tRNA 2,2-dimethylguanosine-26 methyltransferase</fullName>
    </alternativeName>
    <alternativeName>
        <fullName evidence="9">tRNA(guanine-26,N(2)-N(2)) methyltransferase</fullName>
    </alternativeName>
    <alternativeName>
        <fullName evidence="11">tRNA(m(2,2)G26)dimethyltransferase</fullName>
    </alternativeName>
</protein>
<evidence type="ECO:0000256" key="7">
    <source>
        <dbReference type="ARBA" id="ARBA00039099"/>
    </source>
</evidence>
<dbReference type="EMBL" id="MU853587">
    <property type="protein sequence ID" value="KAK4143376.1"/>
    <property type="molecule type" value="Genomic_DNA"/>
</dbReference>
<evidence type="ECO:0000256" key="4">
    <source>
        <dbReference type="ARBA" id="ARBA00022691"/>
    </source>
</evidence>
<reference evidence="14" key="2">
    <citation type="submission" date="2023-05" db="EMBL/GenBank/DDBJ databases">
        <authorList>
            <consortium name="Lawrence Berkeley National Laboratory"/>
            <person name="Steindorff A."/>
            <person name="Hensen N."/>
            <person name="Bonometti L."/>
            <person name="Westerberg I."/>
            <person name="Brannstrom I.O."/>
            <person name="Guillou S."/>
            <person name="Cros-Aarteil S."/>
            <person name="Calhoun S."/>
            <person name="Haridas S."/>
            <person name="Kuo A."/>
            <person name="Mondo S."/>
            <person name="Pangilinan J."/>
            <person name="Riley R."/>
            <person name="Labutti K."/>
            <person name="Andreopoulos B."/>
            <person name="Lipzen A."/>
            <person name="Chen C."/>
            <person name="Yanf M."/>
            <person name="Daum C."/>
            <person name="Ng V."/>
            <person name="Clum A."/>
            <person name="Ohm R."/>
            <person name="Martin F."/>
            <person name="Silar P."/>
            <person name="Natvig D."/>
            <person name="Lalanne C."/>
            <person name="Gautier V."/>
            <person name="Ament-Velasquez S.L."/>
            <person name="Kruys A."/>
            <person name="Hutchinson M.I."/>
            <person name="Powell A.J."/>
            <person name="Barry K."/>
            <person name="Miller A.N."/>
            <person name="Grigoriev I.V."/>
            <person name="Debuchy R."/>
            <person name="Gladieux P."/>
            <person name="Thoren M.H."/>
            <person name="Johannesson H."/>
        </authorList>
    </citation>
    <scope>NUCLEOTIDE SEQUENCE</scope>
    <source>
        <strain evidence="14">CBS 141.50</strain>
    </source>
</reference>
<evidence type="ECO:0000313" key="15">
    <source>
        <dbReference type="Proteomes" id="UP001302676"/>
    </source>
</evidence>
<dbReference type="PANTHER" id="PTHR10631:SF3">
    <property type="entry name" value="TRNA (GUANINE(26)-N(2))-DIMETHYLTRANSFERASE"/>
    <property type="match status" value="1"/>
</dbReference>